<reference evidence="1" key="1">
    <citation type="journal article" date="2020" name="Stud. Mycol.">
        <title>101 Dothideomycetes genomes: a test case for predicting lifestyles and emergence of pathogens.</title>
        <authorList>
            <person name="Haridas S."/>
            <person name="Albert R."/>
            <person name="Binder M."/>
            <person name="Bloem J."/>
            <person name="Labutti K."/>
            <person name="Salamov A."/>
            <person name="Andreopoulos B."/>
            <person name="Baker S."/>
            <person name="Barry K."/>
            <person name="Bills G."/>
            <person name="Bluhm B."/>
            <person name="Cannon C."/>
            <person name="Castanera R."/>
            <person name="Culley D."/>
            <person name="Daum C."/>
            <person name="Ezra D."/>
            <person name="Gonzalez J."/>
            <person name="Henrissat B."/>
            <person name="Kuo A."/>
            <person name="Liang C."/>
            <person name="Lipzen A."/>
            <person name="Lutzoni F."/>
            <person name="Magnuson J."/>
            <person name="Mondo S."/>
            <person name="Nolan M."/>
            <person name="Ohm R."/>
            <person name="Pangilinan J."/>
            <person name="Park H.-J."/>
            <person name="Ramirez L."/>
            <person name="Alfaro M."/>
            <person name="Sun H."/>
            <person name="Tritt A."/>
            <person name="Yoshinaga Y."/>
            <person name="Zwiers L.-H."/>
            <person name="Turgeon B."/>
            <person name="Goodwin S."/>
            <person name="Spatafora J."/>
            <person name="Crous P."/>
            <person name="Grigoriev I."/>
        </authorList>
    </citation>
    <scope>NUCLEOTIDE SEQUENCE</scope>
    <source>
        <strain evidence="1">CBS 130266</strain>
    </source>
</reference>
<gene>
    <name evidence="1" type="ORF">EJ08DRAFT_480959</name>
</gene>
<organism evidence="1 2">
    <name type="scientific">Tothia fuscella</name>
    <dbReference type="NCBI Taxonomy" id="1048955"/>
    <lineage>
        <taxon>Eukaryota</taxon>
        <taxon>Fungi</taxon>
        <taxon>Dikarya</taxon>
        <taxon>Ascomycota</taxon>
        <taxon>Pezizomycotina</taxon>
        <taxon>Dothideomycetes</taxon>
        <taxon>Pleosporomycetidae</taxon>
        <taxon>Venturiales</taxon>
        <taxon>Cylindrosympodiaceae</taxon>
        <taxon>Tothia</taxon>
    </lineage>
</organism>
<accession>A0A9P4NHR0</accession>
<name>A0A9P4NHR0_9PEZI</name>
<dbReference type="EMBL" id="MU007091">
    <property type="protein sequence ID" value="KAF2422364.1"/>
    <property type="molecule type" value="Genomic_DNA"/>
</dbReference>
<keyword evidence="2" id="KW-1185">Reference proteome</keyword>
<dbReference type="AlphaFoldDB" id="A0A9P4NHR0"/>
<protein>
    <submittedName>
        <fullName evidence="1">Uncharacterized protein</fullName>
    </submittedName>
</protein>
<dbReference type="Proteomes" id="UP000800235">
    <property type="component" value="Unassembled WGS sequence"/>
</dbReference>
<evidence type="ECO:0000313" key="1">
    <source>
        <dbReference type="EMBL" id="KAF2422364.1"/>
    </source>
</evidence>
<proteinExistence type="predicted"/>
<sequence length="367" mass="35387">MFPVLGNAIPGVSSVLNPATDALKNLPLGSVANTAQGLAQQAAAAAPGLPLSSIPVVGQVVDTAAPVVGGVVGTALNTAPSAPLNLLESAVPGVGATSPVISLLDAVVATVLAVISIITHTLGLDGKGILGPAVPKSMARGDPALEELLKRQVLPLAAGLPVDPTSLVKGLPVVGGLTNSLPVVGGGGAGGLPVVGGLTNSLPIIGGGGAGGLPGLDPSLITGLLGGFLGNVPGLNGLTSPTGLITSLITNVVPAITTLVPSDTNNIPGVQNLGPITALFQTLTKIDATKYAGVDGLTSIDAIESVVGSIPGDKLAGLQGLPALSLTGSPLDASTGLLKAGDAAGKLGVTPKQVFAFEIAKGFGLPI</sequence>
<evidence type="ECO:0000313" key="2">
    <source>
        <dbReference type="Proteomes" id="UP000800235"/>
    </source>
</evidence>
<comment type="caution">
    <text evidence="1">The sequence shown here is derived from an EMBL/GenBank/DDBJ whole genome shotgun (WGS) entry which is preliminary data.</text>
</comment>